<evidence type="ECO:0000313" key="4">
    <source>
        <dbReference type="EMBL" id="ODM95154.1"/>
    </source>
</evidence>
<dbReference type="PRINTS" id="PR00480">
    <property type="entry name" value="ASTACIN"/>
</dbReference>
<comment type="caution">
    <text evidence="1">Lacks conserved residue(s) required for the propagation of feature annotation.</text>
</comment>
<dbReference type="GO" id="GO:0006508">
    <property type="term" value="P:proteolysis"/>
    <property type="evidence" value="ECO:0007669"/>
    <property type="project" value="UniProtKB-KW"/>
</dbReference>
<proteinExistence type="predicted"/>
<keyword evidence="5" id="KW-1185">Reference proteome</keyword>
<feature type="binding site" evidence="1">
    <location>
        <position position="127"/>
    </location>
    <ligand>
        <name>Zn(2+)</name>
        <dbReference type="ChEBI" id="CHEBI:29105"/>
        <note>catalytic</note>
    </ligand>
</feature>
<dbReference type="PANTHER" id="PTHR10127:SF850">
    <property type="entry name" value="METALLOENDOPEPTIDASE"/>
    <property type="match status" value="1"/>
</dbReference>
<keyword evidence="1 2" id="KW-0378">Hydrolase</keyword>
<dbReference type="InterPro" id="IPR001506">
    <property type="entry name" value="Peptidase_M12A"/>
</dbReference>
<dbReference type="Proteomes" id="UP000094527">
    <property type="component" value="Unassembled WGS sequence"/>
</dbReference>
<dbReference type="SUPFAM" id="SSF55486">
    <property type="entry name" value="Metalloproteases ('zincins'), catalytic domain"/>
    <property type="match status" value="1"/>
</dbReference>
<dbReference type="PANTHER" id="PTHR10127">
    <property type="entry name" value="DISCOIDIN, CUB, EGF, LAMININ , AND ZINC METALLOPROTEASE DOMAIN CONTAINING"/>
    <property type="match status" value="1"/>
</dbReference>
<keyword evidence="1 2" id="KW-0482">Metalloprotease</keyword>
<comment type="caution">
    <text evidence="4">The sequence shown here is derived from an EMBL/GenBank/DDBJ whole genome shotgun (WGS) entry which is preliminary data.</text>
</comment>
<dbReference type="STRING" id="48709.A0A1D2MQT1"/>
<dbReference type="AlphaFoldDB" id="A0A1D2MQT1"/>
<evidence type="ECO:0000256" key="1">
    <source>
        <dbReference type="PROSITE-ProRule" id="PRU01211"/>
    </source>
</evidence>
<dbReference type="SMART" id="SM00235">
    <property type="entry name" value="ZnMc"/>
    <property type="match status" value="1"/>
</dbReference>
<keyword evidence="1 2" id="KW-0862">Zinc</keyword>
<evidence type="ECO:0000259" key="3">
    <source>
        <dbReference type="PROSITE" id="PS51864"/>
    </source>
</evidence>
<evidence type="ECO:0000313" key="5">
    <source>
        <dbReference type="Proteomes" id="UP000094527"/>
    </source>
</evidence>
<protein>
    <recommendedName>
        <fullName evidence="2">Metalloendopeptidase</fullName>
        <ecNumber evidence="2">3.4.24.-</ecNumber>
    </recommendedName>
</protein>
<dbReference type="Gene3D" id="3.40.390.10">
    <property type="entry name" value="Collagenase (Catalytic Domain)"/>
    <property type="match status" value="1"/>
</dbReference>
<sequence>MVVNLMKIVCVFAQLTIFVQLATTYTCQTPDEWLSVSTKDQLWPSGIVKYKLHQTLSFNDILEVKKAFDEYHTKTCIRFQPAKDDDQDFVSIELDNDICGKAHVCKQGGYQYAKFGGECRNMATMVHELAHTLCLGHEHQRSDRDNYLNFQNCNEIPLKNSPDSYSSKGIYDYVSQMHYDCNSCFAGRHICGHTLTPGLSALDVDFINALYNCQGCHRHRWRPAESLTNEEIGNMQHFNQYATDGTPIFPCRTVVGTELITGLYNPSEKSCTASYINLKQTMRTGVEVLTIPGGFDGQCSIYKLVDRAEVSLKTAVQVGTSFRYKNWKSFLAYANVTSFRVVTGVAVGKIWVFDGKNFDNRAELPFDDRGYNSPVSQILSCIVDTDCMIKQLFLERNN</sequence>
<keyword evidence="1 2" id="KW-0645">Protease</keyword>
<accession>A0A1D2MQT1</accession>
<dbReference type="GO" id="GO:0008270">
    <property type="term" value="F:zinc ion binding"/>
    <property type="evidence" value="ECO:0007669"/>
    <property type="project" value="UniProtKB-UniRule"/>
</dbReference>
<organism evidence="4 5">
    <name type="scientific">Orchesella cincta</name>
    <name type="common">Springtail</name>
    <name type="synonym">Podura cincta</name>
    <dbReference type="NCBI Taxonomy" id="48709"/>
    <lineage>
        <taxon>Eukaryota</taxon>
        <taxon>Metazoa</taxon>
        <taxon>Ecdysozoa</taxon>
        <taxon>Arthropoda</taxon>
        <taxon>Hexapoda</taxon>
        <taxon>Collembola</taxon>
        <taxon>Entomobryomorpha</taxon>
        <taxon>Entomobryoidea</taxon>
        <taxon>Orchesellidae</taxon>
        <taxon>Orchesellinae</taxon>
        <taxon>Orchesella</taxon>
    </lineage>
</organism>
<feature type="domain" description="Peptidase M12A" evidence="3">
    <location>
        <begin position="36"/>
        <end position="214"/>
    </location>
</feature>
<dbReference type="InterPro" id="IPR024079">
    <property type="entry name" value="MetalloPept_cat_dom_sf"/>
</dbReference>
<reference evidence="4 5" key="1">
    <citation type="journal article" date="2016" name="Genome Biol. Evol.">
        <title>Gene Family Evolution Reflects Adaptation to Soil Environmental Stressors in the Genome of the Collembolan Orchesella cincta.</title>
        <authorList>
            <person name="Faddeeva-Vakhrusheva A."/>
            <person name="Derks M.F."/>
            <person name="Anvar S.Y."/>
            <person name="Agamennone V."/>
            <person name="Suring W."/>
            <person name="Smit S."/>
            <person name="van Straalen N.M."/>
            <person name="Roelofs D."/>
        </authorList>
    </citation>
    <scope>NUCLEOTIDE SEQUENCE [LARGE SCALE GENOMIC DNA]</scope>
    <source>
        <tissue evidence="4">Mixed pool</tissue>
    </source>
</reference>
<feature type="binding site" evidence="1">
    <location>
        <position position="137"/>
    </location>
    <ligand>
        <name>Zn(2+)</name>
        <dbReference type="ChEBI" id="CHEBI:29105"/>
        <note>catalytic</note>
    </ligand>
</feature>
<feature type="signal peptide" evidence="2">
    <location>
        <begin position="1"/>
        <end position="24"/>
    </location>
</feature>
<evidence type="ECO:0000256" key="2">
    <source>
        <dbReference type="RuleBase" id="RU361183"/>
    </source>
</evidence>
<dbReference type="EC" id="3.4.24.-" evidence="2"/>
<keyword evidence="1 2" id="KW-0479">Metal-binding</keyword>
<dbReference type="OrthoDB" id="7544260at2759"/>
<dbReference type="InterPro" id="IPR006026">
    <property type="entry name" value="Peptidase_Metallo"/>
</dbReference>
<comment type="cofactor">
    <cofactor evidence="1 2">
        <name>Zn(2+)</name>
        <dbReference type="ChEBI" id="CHEBI:29105"/>
    </cofactor>
    <text evidence="1 2">Binds 1 zinc ion per subunit.</text>
</comment>
<keyword evidence="2" id="KW-0732">Signal</keyword>
<dbReference type="PROSITE" id="PS51864">
    <property type="entry name" value="ASTACIN"/>
    <property type="match status" value="1"/>
</dbReference>
<feature type="chain" id="PRO_5008811338" description="Metalloendopeptidase" evidence="2">
    <location>
        <begin position="25"/>
        <end position="398"/>
    </location>
</feature>
<name>A0A1D2MQT1_ORCCI</name>
<dbReference type="EMBL" id="LJIJ01000705">
    <property type="protein sequence ID" value="ODM95154.1"/>
    <property type="molecule type" value="Genomic_DNA"/>
</dbReference>
<feature type="active site" evidence="1">
    <location>
        <position position="128"/>
    </location>
</feature>
<gene>
    <name evidence="4" type="ORF">Ocin01_11527</name>
</gene>
<dbReference type="Pfam" id="PF01400">
    <property type="entry name" value="Astacin"/>
    <property type="match status" value="1"/>
</dbReference>
<feature type="binding site" evidence="1">
    <location>
        <position position="131"/>
    </location>
    <ligand>
        <name>Zn(2+)</name>
        <dbReference type="ChEBI" id="CHEBI:29105"/>
        <note>catalytic</note>
    </ligand>
</feature>
<dbReference type="GO" id="GO:0004222">
    <property type="term" value="F:metalloendopeptidase activity"/>
    <property type="evidence" value="ECO:0007669"/>
    <property type="project" value="UniProtKB-UniRule"/>
</dbReference>